<evidence type="ECO:0000256" key="1">
    <source>
        <dbReference type="ARBA" id="ARBA00023157"/>
    </source>
</evidence>
<dbReference type="PANTHER" id="PTHR24252">
    <property type="entry name" value="ACROSIN-RELATED"/>
    <property type="match status" value="1"/>
</dbReference>
<evidence type="ECO:0000313" key="4">
    <source>
        <dbReference type="EMBL" id="CAG7733469.1"/>
    </source>
</evidence>
<keyword evidence="2" id="KW-0720">Serine protease</keyword>
<keyword evidence="5" id="KW-1185">Reference proteome</keyword>
<dbReference type="PROSITE" id="PS00134">
    <property type="entry name" value="TRYPSIN_HIS"/>
    <property type="match status" value="1"/>
</dbReference>
<dbReference type="PANTHER" id="PTHR24252:SF7">
    <property type="entry name" value="HYALIN"/>
    <property type="match status" value="1"/>
</dbReference>
<gene>
    <name evidence="4" type="ORF">AFUS01_LOCUS21912</name>
</gene>
<dbReference type="CDD" id="cd00190">
    <property type="entry name" value="Tryp_SPc"/>
    <property type="match status" value="1"/>
</dbReference>
<comment type="caution">
    <text evidence="4">The sequence shown here is derived from an EMBL/GenBank/DDBJ whole genome shotgun (WGS) entry which is preliminary data.</text>
</comment>
<dbReference type="GO" id="GO:0006508">
    <property type="term" value="P:proteolysis"/>
    <property type="evidence" value="ECO:0007669"/>
    <property type="project" value="UniProtKB-KW"/>
</dbReference>
<dbReference type="PROSITE" id="PS50240">
    <property type="entry name" value="TRYPSIN_DOM"/>
    <property type="match status" value="1"/>
</dbReference>
<dbReference type="PROSITE" id="PS00135">
    <property type="entry name" value="TRYPSIN_SER"/>
    <property type="match status" value="1"/>
</dbReference>
<dbReference type="Pfam" id="PF00089">
    <property type="entry name" value="Trypsin"/>
    <property type="match status" value="1"/>
</dbReference>
<protein>
    <recommendedName>
        <fullName evidence="3">Peptidase S1 domain-containing protein</fullName>
    </recommendedName>
</protein>
<dbReference type="EMBL" id="CAJVCH010249511">
    <property type="protein sequence ID" value="CAG7733469.1"/>
    <property type="molecule type" value="Genomic_DNA"/>
</dbReference>
<dbReference type="GO" id="GO:0004252">
    <property type="term" value="F:serine-type endopeptidase activity"/>
    <property type="evidence" value="ECO:0007669"/>
    <property type="project" value="InterPro"/>
</dbReference>
<keyword evidence="2" id="KW-0378">Hydrolase</keyword>
<evidence type="ECO:0000259" key="3">
    <source>
        <dbReference type="PROSITE" id="PS50240"/>
    </source>
</evidence>
<dbReference type="InterPro" id="IPR001254">
    <property type="entry name" value="Trypsin_dom"/>
</dbReference>
<proteinExistence type="predicted"/>
<dbReference type="InterPro" id="IPR033116">
    <property type="entry name" value="TRYPSIN_SER"/>
</dbReference>
<dbReference type="OrthoDB" id="5565075at2759"/>
<dbReference type="SMART" id="SM00020">
    <property type="entry name" value="Tryp_SPc"/>
    <property type="match status" value="1"/>
</dbReference>
<dbReference type="FunFam" id="2.40.10.10:FF:000068">
    <property type="entry name" value="transmembrane protease serine 2"/>
    <property type="match status" value="1"/>
</dbReference>
<organism evidence="4 5">
    <name type="scientific">Allacma fusca</name>
    <dbReference type="NCBI Taxonomy" id="39272"/>
    <lineage>
        <taxon>Eukaryota</taxon>
        <taxon>Metazoa</taxon>
        <taxon>Ecdysozoa</taxon>
        <taxon>Arthropoda</taxon>
        <taxon>Hexapoda</taxon>
        <taxon>Collembola</taxon>
        <taxon>Symphypleona</taxon>
        <taxon>Sminthuridae</taxon>
        <taxon>Allacma</taxon>
    </lineage>
</organism>
<sequence length="214" mass="23535">MGVPNAIFVEISPNIARGVNADPGDFPYQVELQISNTGICSGILLTSYLVLTAAHCFKSKTPSGNLAHFDETQVKVVAGKLSTKEISVSIKHIILHQEFDPYEMKNDIALLELETPIDAEVHTEYGLLPHKTVSKRLSEYAMVSGWGRTEKNEPSKMLQKINVTVYTDNVCINRWGEQFLDGMTCAGGLKEDACKGDSGGPLTCTYPKKLKDEK</sequence>
<accession>A0A8J2K851</accession>
<evidence type="ECO:0000256" key="2">
    <source>
        <dbReference type="RuleBase" id="RU363034"/>
    </source>
</evidence>
<dbReference type="InterPro" id="IPR018114">
    <property type="entry name" value="TRYPSIN_HIS"/>
</dbReference>
<keyword evidence="2" id="KW-0645">Protease</keyword>
<evidence type="ECO:0000313" key="5">
    <source>
        <dbReference type="Proteomes" id="UP000708208"/>
    </source>
</evidence>
<name>A0A8J2K851_9HEXA</name>
<keyword evidence="1" id="KW-1015">Disulfide bond</keyword>
<dbReference type="AlphaFoldDB" id="A0A8J2K851"/>
<reference evidence="4" key="1">
    <citation type="submission" date="2021-06" db="EMBL/GenBank/DDBJ databases">
        <authorList>
            <person name="Hodson N. C."/>
            <person name="Mongue J. A."/>
            <person name="Jaron S. K."/>
        </authorList>
    </citation>
    <scope>NUCLEOTIDE SEQUENCE</scope>
</reference>
<dbReference type="Proteomes" id="UP000708208">
    <property type="component" value="Unassembled WGS sequence"/>
</dbReference>
<feature type="domain" description="Peptidase S1" evidence="3">
    <location>
        <begin position="15"/>
        <end position="214"/>
    </location>
</feature>
<feature type="non-terminal residue" evidence="4">
    <location>
        <position position="214"/>
    </location>
</feature>